<proteinExistence type="predicted"/>
<organism evidence="1">
    <name type="scientific">Arion vulgaris</name>
    <dbReference type="NCBI Taxonomy" id="1028688"/>
    <lineage>
        <taxon>Eukaryota</taxon>
        <taxon>Metazoa</taxon>
        <taxon>Spiralia</taxon>
        <taxon>Lophotrochozoa</taxon>
        <taxon>Mollusca</taxon>
        <taxon>Gastropoda</taxon>
        <taxon>Heterobranchia</taxon>
        <taxon>Euthyneura</taxon>
        <taxon>Panpulmonata</taxon>
        <taxon>Eupulmonata</taxon>
        <taxon>Stylommatophora</taxon>
        <taxon>Helicina</taxon>
        <taxon>Arionoidea</taxon>
        <taxon>Arionidae</taxon>
        <taxon>Arion</taxon>
    </lineage>
</organism>
<feature type="non-terminal residue" evidence="1">
    <location>
        <position position="1"/>
    </location>
</feature>
<reference evidence="1" key="1">
    <citation type="submission" date="2014-12" db="EMBL/GenBank/DDBJ databases">
        <title>Insight into the proteome of Arion vulgaris.</title>
        <authorList>
            <person name="Aradska J."/>
            <person name="Bulat T."/>
            <person name="Smidak R."/>
            <person name="Sarate P."/>
            <person name="Gangsoo J."/>
            <person name="Sialana F."/>
            <person name="Bilban M."/>
            <person name="Lubec G."/>
        </authorList>
    </citation>
    <scope>NUCLEOTIDE SEQUENCE</scope>
    <source>
        <tissue evidence="1">Skin</tissue>
    </source>
</reference>
<sequence length="64" mass="7112">PRPPALPSEFTNNCATAALAATNSVHKIVRSHTRQHTGYHEHKAVHTQDIGHAHKKKVMCTYTN</sequence>
<dbReference type="AlphaFoldDB" id="A0A0B7AK14"/>
<name>A0A0B7AK14_9EUPU</name>
<accession>A0A0B7AK14</accession>
<evidence type="ECO:0000313" key="1">
    <source>
        <dbReference type="EMBL" id="CEK80356.1"/>
    </source>
</evidence>
<dbReference type="EMBL" id="HACG01033491">
    <property type="protein sequence ID" value="CEK80356.1"/>
    <property type="molecule type" value="Transcribed_RNA"/>
</dbReference>
<gene>
    <name evidence="1" type="primary">ORF120492</name>
</gene>
<protein>
    <submittedName>
        <fullName evidence="1">Uncharacterized protein</fullName>
    </submittedName>
</protein>